<feature type="transmembrane region" description="Helical" evidence="7">
    <location>
        <begin position="153"/>
        <end position="175"/>
    </location>
</feature>
<dbReference type="EMBL" id="UINC01152559">
    <property type="protein sequence ID" value="SVD46801.1"/>
    <property type="molecule type" value="Genomic_DNA"/>
</dbReference>
<evidence type="ECO:0000256" key="2">
    <source>
        <dbReference type="ARBA" id="ARBA00007977"/>
    </source>
</evidence>
<evidence type="ECO:0000256" key="1">
    <source>
        <dbReference type="ARBA" id="ARBA00004651"/>
    </source>
</evidence>
<comment type="subcellular location">
    <subcellularLocation>
        <location evidence="1">Cell membrane</location>
        <topology evidence="1">Multi-pass membrane protein</topology>
    </subcellularLocation>
</comment>
<gene>
    <name evidence="8" type="ORF">METZ01_LOCUS399655</name>
</gene>
<dbReference type="GO" id="GO:0005886">
    <property type="term" value="C:plasma membrane"/>
    <property type="evidence" value="ECO:0007669"/>
    <property type="project" value="UniProtKB-SubCell"/>
</dbReference>
<evidence type="ECO:0000256" key="5">
    <source>
        <dbReference type="ARBA" id="ARBA00022989"/>
    </source>
</evidence>
<evidence type="ECO:0000313" key="8">
    <source>
        <dbReference type="EMBL" id="SVD46801.1"/>
    </source>
</evidence>
<feature type="non-terminal residue" evidence="8">
    <location>
        <position position="277"/>
    </location>
</feature>
<evidence type="ECO:0000256" key="7">
    <source>
        <dbReference type="SAM" id="Phobius"/>
    </source>
</evidence>
<dbReference type="PANTHER" id="PTHR30106:SF2">
    <property type="entry name" value="UPF0324 INNER MEMBRANE PROTEIN YEIH"/>
    <property type="match status" value="1"/>
</dbReference>
<keyword evidence="3" id="KW-1003">Cell membrane</keyword>
<sequence length="277" mass="28843">MIRINNLLKTAPGLGLCCVIAALIIALTNQSSRIIVDPLLVALLLGIVLKNIFPKVQWHNAGTKFAAKFVLEFSVMILGASIFFPKVVSAGPGLFGLILCGVVGSMLIAYLIGHIILKLSTNLAILIGVSNSICGNSAAMVIAPIIGASSAELTSVIAISGLLGAAQIILLPLLVPVFGLSEYHYGVVAGMAVYAVAQVYAASATVSAASASVATFVKLVRVVLLAPLVITIQLLITAQQTGSTTKARAENTGRTLRNVTLHQYIPWFVIGFIILAA</sequence>
<name>A0A382VLL7_9ZZZZ</name>
<keyword evidence="5 7" id="KW-1133">Transmembrane helix</keyword>
<feature type="transmembrane region" description="Helical" evidence="7">
    <location>
        <begin position="65"/>
        <end position="84"/>
    </location>
</feature>
<evidence type="ECO:0008006" key="9">
    <source>
        <dbReference type="Google" id="ProtNLM"/>
    </source>
</evidence>
<feature type="transmembrane region" description="Helical" evidence="7">
    <location>
        <begin position="219"/>
        <end position="238"/>
    </location>
</feature>
<dbReference type="AlphaFoldDB" id="A0A382VLL7"/>
<evidence type="ECO:0000256" key="4">
    <source>
        <dbReference type="ARBA" id="ARBA00022692"/>
    </source>
</evidence>
<reference evidence="8" key="1">
    <citation type="submission" date="2018-05" db="EMBL/GenBank/DDBJ databases">
        <authorList>
            <person name="Lanie J.A."/>
            <person name="Ng W.-L."/>
            <person name="Kazmierczak K.M."/>
            <person name="Andrzejewski T.M."/>
            <person name="Davidsen T.M."/>
            <person name="Wayne K.J."/>
            <person name="Tettelin H."/>
            <person name="Glass J.I."/>
            <person name="Rusch D."/>
            <person name="Podicherti R."/>
            <person name="Tsui H.-C.T."/>
            <person name="Winkler M.E."/>
        </authorList>
    </citation>
    <scope>NUCLEOTIDE SEQUENCE</scope>
</reference>
<organism evidence="8">
    <name type="scientific">marine metagenome</name>
    <dbReference type="NCBI Taxonomy" id="408172"/>
    <lineage>
        <taxon>unclassified sequences</taxon>
        <taxon>metagenomes</taxon>
        <taxon>ecological metagenomes</taxon>
    </lineage>
</organism>
<comment type="similarity">
    <text evidence="2">Belongs to the UPF0324 family.</text>
</comment>
<feature type="transmembrane region" description="Helical" evidence="7">
    <location>
        <begin position="7"/>
        <end position="28"/>
    </location>
</feature>
<feature type="transmembrane region" description="Helical" evidence="7">
    <location>
        <begin position="90"/>
        <end position="111"/>
    </location>
</feature>
<evidence type="ECO:0000256" key="3">
    <source>
        <dbReference type="ARBA" id="ARBA00022475"/>
    </source>
</evidence>
<accession>A0A382VLL7</accession>
<proteinExistence type="inferred from homology"/>
<feature type="transmembrane region" description="Helical" evidence="7">
    <location>
        <begin position="187"/>
        <end position="213"/>
    </location>
</feature>
<keyword evidence="6 7" id="KW-0472">Membrane</keyword>
<feature type="transmembrane region" description="Helical" evidence="7">
    <location>
        <begin position="34"/>
        <end position="53"/>
    </location>
</feature>
<protein>
    <recommendedName>
        <fullName evidence="9">Sulfate exporter family transporter</fullName>
    </recommendedName>
</protein>
<evidence type="ECO:0000256" key="6">
    <source>
        <dbReference type="ARBA" id="ARBA00023136"/>
    </source>
</evidence>
<dbReference type="InterPro" id="IPR018383">
    <property type="entry name" value="UPF0324_pro"/>
</dbReference>
<feature type="transmembrane region" description="Helical" evidence="7">
    <location>
        <begin position="123"/>
        <end position="147"/>
    </location>
</feature>
<dbReference type="Pfam" id="PF03601">
    <property type="entry name" value="Cons_hypoth698"/>
    <property type="match status" value="1"/>
</dbReference>
<keyword evidence="4 7" id="KW-0812">Transmembrane</keyword>
<feature type="transmembrane region" description="Helical" evidence="7">
    <location>
        <begin position="259"/>
        <end position="276"/>
    </location>
</feature>
<dbReference type="PANTHER" id="PTHR30106">
    <property type="entry name" value="INNER MEMBRANE PROTEIN YEIH-RELATED"/>
    <property type="match status" value="1"/>
</dbReference>